<dbReference type="InterPro" id="IPR003439">
    <property type="entry name" value="ABC_transporter-like_ATP-bd"/>
</dbReference>
<feature type="transmembrane region" description="Helical" evidence="10">
    <location>
        <begin position="1592"/>
        <end position="1618"/>
    </location>
</feature>
<feature type="compositionally biased region" description="Acidic residues" evidence="9">
    <location>
        <begin position="1293"/>
        <end position="1304"/>
    </location>
</feature>
<dbReference type="Pfam" id="PF00005">
    <property type="entry name" value="ABC_tran"/>
    <property type="match status" value="2"/>
</dbReference>
<dbReference type="OrthoDB" id="6500128at2759"/>
<dbReference type="PROSITE" id="PS00211">
    <property type="entry name" value="ABC_TRANSPORTER_1"/>
    <property type="match status" value="1"/>
</dbReference>
<reference evidence="14" key="1">
    <citation type="submission" date="2021-02" db="EMBL/GenBank/DDBJ databases">
        <authorList>
            <person name="Dougan E. K."/>
            <person name="Rhodes N."/>
            <person name="Thang M."/>
            <person name="Chan C."/>
        </authorList>
    </citation>
    <scope>NUCLEOTIDE SEQUENCE</scope>
</reference>
<feature type="compositionally biased region" description="Polar residues" evidence="9">
    <location>
        <begin position="484"/>
        <end position="495"/>
    </location>
</feature>
<dbReference type="GO" id="GO:0005743">
    <property type="term" value="C:mitochondrial inner membrane"/>
    <property type="evidence" value="ECO:0007669"/>
    <property type="project" value="TreeGrafter"/>
</dbReference>
<dbReference type="SUPFAM" id="SSF90123">
    <property type="entry name" value="ABC transporter transmembrane region"/>
    <property type="match status" value="2"/>
</dbReference>
<evidence type="ECO:0000256" key="2">
    <source>
        <dbReference type="ARBA" id="ARBA00007577"/>
    </source>
</evidence>
<dbReference type="SMART" id="SM00382">
    <property type="entry name" value="AAA"/>
    <property type="match status" value="2"/>
</dbReference>
<evidence type="ECO:0000256" key="1">
    <source>
        <dbReference type="ARBA" id="ARBA00004141"/>
    </source>
</evidence>
<evidence type="ECO:0000256" key="8">
    <source>
        <dbReference type="ARBA" id="ARBA00023136"/>
    </source>
</evidence>
<organism evidence="14 15">
    <name type="scientific">Symbiodinium natans</name>
    <dbReference type="NCBI Taxonomy" id="878477"/>
    <lineage>
        <taxon>Eukaryota</taxon>
        <taxon>Sar</taxon>
        <taxon>Alveolata</taxon>
        <taxon>Dinophyceae</taxon>
        <taxon>Suessiales</taxon>
        <taxon>Symbiodiniaceae</taxon>
        <taxon>Symbiodinium</taxon>
    </lineage>
</organism>
<feature type="region of interest" description="Disordered" evidence="9">
    <location>
        <begin position="673"/>
        <end position="694"/>
    </location>
</feature>
<dbReference type="FunFam" id="3.40.50.300:FF:000604">
    <property type="entry name" value="ABC transporter B family member 28"/>
    <property type="match status" value="1"/>
</dbReference>
<dbReference type="InterPro" id="IPR003593">
    <property type="entry name" value="AAA+_ATPase"/>
</dbReference>
<comment type="caution">
    <text evidence="14">The sequence shown here is derived from an EMBL/GenBank/DDBJ whole genome shotgun (WGS) entry which is preliminary data.</text>
</comment>
<dbReference type="GO" id="GO:0016887">
    <property type="term" value="F:ATP hydrolysis activity"/>
    <property type="evidence" value="ECO:0007669"/>
    <property type="project" value="InterPro"/>
</dbReference>
<feature type="transmembrane region" description="Helical" evidence="10">
    <location>
        <begin position="1405"/>
        <end position="1430"/>
    </location>
</feature>
<feature type="compositionally biased region" description="Basic and acidic residues" evidence="9">
    <location>
        <begin position="1305"/>
        <end position="1316"/>
    </location>
</feature>
<keyword evidence="3" id="KW-0813">Transport</keyword>
<feature type="transmembrane region" description="Helical" evidence="10">
    <location>
        <begin position="1508"/>
        <end position="1530"/>
    </location>
</feature>
<dbReference type="EMBL" id="CAJNDS010002645">
    <property type="protein sequence ID" value="CAE7555393.1"/>
    <property type="molecule type" value="Genomic_DNA"/>
</dbReference>
<evidence type="ECO:0000256" key="11">
    <source>
        <dbReference type="SAM" id="SignalP"/>
    </source>
</evidence>
<keyword evidence="15" id="KW-1185">Reference proteome</keyword>
<feature type="region of interest" description="Disordered" evidence="9">
    <location>
        <begin position="461"/>
        <end position="521"/>
    </location>
</feature>
<feature type="transmembrane region" description="Helical" evidence="10">
    <location>
        <begin position="977"/>
        <end position="1002"/>
    </location>
</feature>
<feature type="region of interest" description="Disordered" evidence="9">
    <location>
        <begin position="1281"/>
        <end position="1316"/>
    </location>
</feature>
<dbReference type="GO" id="GO:0090374">
    <property type="term" value="P:oligopeptide export from mitochondrion"/>
    <property type="evidence" value="ECO:0007669"/>
    <property type="project" value="TreeGrafter"/>
</dbReference>
<proteinExistence type="inferred from homology"/>
<keyword evidence="5" id="KW-0547">Nucleotide-binding</keyword>
<dbReference type="PROSITE" id="PS50929">
    <property type="entry name" value="ABC_TM1F"/>
    <property type="match status" value="2"/>
</dbReference>
<feature type="transmembrane region" description="Helical" evidence="10">
    <location>
        <begin position="825"/>
        <end position="844"/>
    </location>
</feature>
<dbReference type="CDD" id="cd18577">
    <property type="entry name" value="ABC_6TM_Pgp_ABCB1_D1_like"/>
    <property type="match status" value="1"/>
</dbReference>
<sequence length="1885" mass="203639">MYSMWGRHSRLGRASLLLLLAVSPGGEGVRSVGTRTDVGDLGSLGCRMVKGARSREGFHFMARCKCAGEVSVLSEGCGDQADERKFDITRLPIEVDAHGKSSIHPDCRCRVQGMHERNSRSGIAEVSREMSEKMARGSEEPDEATPPQGLAAACERFHAVPREGLFRGCKCAEESYLSLGCGKKSGLRKFNPKHSEVQNDGCRCVSDGDLMRNTSLAGELDEENEPAAETTTAPSCKVPPPPGFAFGDTVRIVKMVKTGHLIEVLGIGLLPQSRPAKVSGTIAQVVCSEDTSATKGRVCLRKGAANSKSVGCWLPANLEKGRWTSHVACESIVLALPSVAVVRKRLVGYAYTDSSVEGAAHDAHKGRGGPLLLVKLVVSGWPCRGFRATAVDLHNLQMTGHMLLHATADPPHDKAKVEPPLPAQHVQDCQESCPPSGPRTAAPLTPWLRNHPVLGAVLQGEPPQARPAIPDARGPVVSRPLSPRESTLTALTQTPRIDPSPRVSEAGRLQGAQGPSPGGVREVDRDILEQLRALSEAVKAISTGGLSGSAGAAIAVPVKEDAAEADRALAAKRAEADKKRLLSASCVALGVKDDRLILVDCFMSWSHACSSQASKASKQDAAAQATEDRSSLAVQLPEEVPTGPLPVSSHPKMQRSSIENQLPVLLGRRPVKPVKSDVETGKTEEEGVEPYKDQAARSREKVEWQLKGCEKIALALGVLFATAQGVATPAIALFMGESITTLALADHARELDAMTPELIKIGALGAIQFCLAFGWQSCLAWAAAKQAHRWHRGFVEALLSLDVCWYDEHEPAGVAAQLESDSTNVYLFMSSALGYLISTLAQFVTGLSLALYEGWELALVVCAVLPILMFAGHHMGKEIELFTALQQANFARASAVAEESLMAIRTVAAFGGETSEVARFEKELLPAKVGGIRSGTRIGAAWGVLNFFYPCLYALALWFGGHILMSAENASFEPIRIITVMISMMVGVSALSAFSGFAPVMARAAASAKAMKEVMACREREIEGPPCMHAELPIGLSEVHSIEFRKVSFRYPTTPRWVLNSFSFRVERGQKVALVGESGSGKSTTIQLLERFYDPSAGEVLVNGVHLSQVPAKAWRKLLGYVGQEPILFAATAMKNLKGLDNSIPDERAVQAAKAAQIYDTLNELPDGMDTFVGTGGGLLSGGQRQRVAIARALAKDPQVLLLDEATSALDNESERMVQATIDSANTIMGRNITTISVAHRLTTIKGSDAIYVLKDGYCCEKGSHEQLMDLKGQYYKMAKLQQPKTEQKEDQQDSDSDPLENDQEQQHEEHCEEDAKNTIGEQPRDDAHLDMQTSTHTAGTWRVWCRLLGMMSMYWWIWPVTGFIVMAGAATLPLEAVFFNSAVVSLSEAALSGLEAMCPKLDTAVLGLVLVGLVSGLAVLSQNWFFAYVQETLCMILRKEAFTSTVRMDMSFFDAPENQTSSILVSLQSQMNRVGQMLGIQLGNSFAAMFTCILSIGFSLFGCWELSLVLCGLMPICGALALVVAGCVARMDPARMEAYGKAGQATSEAVTSIRTVKALGAEEKTLGIVNESLEKVTELNSAKSWRLGLSLGLNLGLVQLIFLAGFWMSAVCIQYWGFQAREVLQSLFCVVFAVMSVTAIVQHIPDAASGRMAAAEVFRLIDHSSKIDATHPEGHIENLGDGSIELRDVCFWYPHRPEVRVLNALSFTIQMGQSVALVGSSGSGKSTVIQLLQRFYDPQGGSICIGGADGADLRNFNVAWWRRQVGMVSQEPVLFDISLKENVRYGSPEASEAQVLEVAKTAHMDYVLTGAVEWTDRVGLRGEKLSGGQKQRCALARALLRQPQFLLLDEATSALDSVLEQQAMQEGLQRMHDLGCCCREPHYF</sequence>
<feature type="domain" description="ABC transmembrane type-1" evidence="13">
    <location>
        <begin position="1361"/>
        <end position="1650"/>
    </location>
</feature>
<dbReference type="PANTHER" id="PTHR43394:SF27">
    <property type="entry name" value="ATP-DEPENDENT TRANSLOCASE ABCB1-LIKE"/>
    <property type="match status" value="1"/>
</dbReference>
<dbReference type="Proteomes" id="UP000604046">
    <property type="component" value="Unassembled WGS sequence"/>
</dbReference>
<feature type="compositionally biased region" description="Basic and acidic residues" evidence="9">
    <location>
        <begin position="126"/>
        <end position="139"/>
    </location>
</feature>
<dbReference type="InterPro" id="IPR017871">
    <property type="entry name" value="ABC_transporter-like_CS"/>
</dbReference>
<protein>
    <submittedName>
        <fullName evidence="14">ABCB1 protein</fullName>
    </submittedName>
</protein>
<evidence type="ECO:0000259" key="13">
    <source>
        <dbReference type="PROSITE" id="PS50929"/>
    </source>
</evidence>
<keyword evidence="11" id="KW-0732">Signal</keyword>
<feature type="region of interest" description="Disordered" evidence="9">
    <location>
        <begin position="218"/>
        <end position="238"/>
    </location>
</feature>
<keyword evidence="6" id="KW-0067">ATP-binding</keyword>
<feature type="transmembrane region" description="Helical" evidence="10">
    <location>
        <begin position="1624"/>
        <end position="1642"/>
    </location>
</feature>
<evidence type="ECO:0000256" key="5">
    <source>
        <dbReference type="ARBA" id="ARBA00022741"/>
    </source>
</evidence>
<evidence type="ECO:0000256" key="9">
    <source>
        <dbReference type="SAM" id="MobiDB-lite"/>
    </source>
</evidence>
<dbReference type="PANTHER" id="PTHR43394">
    <property type="entry name" value="ATP-DEPENDENT PERMEASE MDL1, MITOCHONDRIAL"/>
    <property type="match status" value="1"/>
</dbReference>
<keyword evidence="8 10" id="KW-0472">Membrane</keyword>
<feature type="transmembrane region" description="Helical" evidence="10">
    <location>
        <begin position="1357"/>
        <end position="1385"/>
    </location>
</feature>
<dbReference type="Gene3D" id="1.20.1560.10">
    <property type="entry name" value="ABC transporter type 1, transmembrane domain"/>
    <property type="match status" value="1"/>
</dbReference>
<feature type="region of interest" description="Disordered" evidence="9">
    <location>
        <begin position="118"/>
        <end position="147"/>
    </location>
</feature>
<keyword evidence="7 10" id="KW-1133">Transmembrane helix</keyword>
<accession>A0A812TYW8</accession>
<feature type="domain" description="ABC transmembrane type-1" evidence="13">
    <location>
        <begin position="715"/>
        <end position="1003"/>
    </location>
</feature>
<dbReference type="PROSITE" id="PS50893">
    <property type="entry name" value="ABC_TRANSPORTER_2"/>
    <property type="match status" value="2"/>
</dbReference>
<evidence type="ECO:0000256" key="4">
    <source>
        <dbReference type="ARBA" id="ARBA00022692"/>
    </source>
</evidence>
<evidence type="ECO:0000256" key="6">
    <source>
        <dbReference type="ARBA" id="ARBA00022840"/>
    </source>
</evidence>
<feature type="transmembrane region" description="Helical" evidence="10">
    <location>
        <begin position="943"/>
        <end position="965"/>
    </location>
</feature>
<feature type="compositionally biased region" description="Basic and acidic residues" evidence="9">
    <location>
        <begin position="674"/>
        <end position="694"/>
    </location>
</feature>
<feature type="signal peptide" evidence="11">
    <location>
        <begin position="1"/>
        <end position="28"/>
    </location>
</feature>
<dbReference type="Pfam" id="PF00664">
    <property type="entry name" value="ABC_membrane"/>
    <property type="match status" value="2"/>
</dbReference>
<feature type="domain" description="ABC transporter" evidence="12">
    <location>
        <begin position="1685"/>
        <end position="1885"/>
    </location>
</feature>
<feature type="transmembrane region" description="Helical" evidence="10">
    <location>
        <begin position="850"/>
        <end position="871"/>
    </location>
</feature>
<dbReference type="GO" id="GO:0015421">
    <property type="term" value="F:ABC-type oligopeptide transporter activity"/>
    <property type="evidence" value="ECO:0007669"/>
    <property type="project" value="TreeGrafter"/>
</dbReference>
<gene>
    <name evidence="14" type="primary">ABCB1</name>
    <name evidence="14" type="ORF">SNAT2548_LOCUS31203</name>
</gene>
<dbReference type="InterPro" id="IPR011527">
    <property type="entry name" value="ABC1_TM_dom"/>
</dbReference>
<evidence type="ECO:0000313" key="14">
    <source>
        <dbReference type="EMBL" id="CAE7555393.1"/>
    </source>
</evidence>
<feature type="chain" id="PRO_5032434342" evidence="11">
    <location>
        <begin position="29"/>
        <end position="1885"/>
    </location>
</feature>
<comment type="subcellular location">
    <subcellularLocation>
        <location evidence="1">Membrane</location>
        <topology evidence="1">Multi-pass membrane protein</topology>
    </subcellularLocation>
</comment>
<evidence type="ECO:0000256" key="10">
    <source>
        <dbReference type="SAM" id="Phobius"/>
    </source>
</evidence>
<name>A0A812TYW8_9DINO</name>
<evidence type="ECO:0000256" key="3">
    <source>
        <dbReference type="ARBA" id="ARBA00022448"/>
    </source>
</evidence>
<dbReference type="InterPro" id="IPR036640">
    <property type="entry name" value="ABC1_TM_sf"/>
</dbReference>
<keyword evidence="4 10" id="KW-0812">Transmembrane</keyword>
<dbReference type="InterPro" id="IPR039421">
    <property type="entry name" value="Type_1_exporter"/>
</dbReference>
<dbReference type="Gene3D" id="3.40.50.300">
    <property type="entry name" value="P-loop containing nucleotide triphosphate hydrolases"/>
    <property type="match status" value="2"/>
</dbReference>
<comment type="similarity">
    <text evidence="2">Belongs to the ABC transporter superfamily. ABCB family. Multidrug resistance exporter (TC 3.A.1.201) subfamily.</text>
</comment>
<feature type="region of interest" description="Disordered" evidence="9">
    <location>
        <begin position="620"/>
        <end position="656"/>
    </location>
</feature>
<feature type="transmembrane region" description="Helical" evidence="10">
    <location>
        <begin position="1479"/>
        <end position="1502"/>
    </location>
</feature>
<dbReference type="SUPFAM" id="SSF52540">
    <property type="entry name" value="P-loop containing nucleoside triphosphate hydrolases"/>
    <property type="match status" value="2"/>
</dbReference>
<dbReference type="GO" id="GO:0005524">
    <property type="term" value="F:ATP binding"/>
    <property type="evidence" value="ECO:0007669"/>
    <property type="project" value="UniProtKB-KW"/>
</dbReference>
<dbReference type="FunFam" id="3.40.50.300:FF:000967">
    <property type="entry name" value="ABC multidrug transporter mdr4"/>
    <property type="match status" value="1"/>
</dbReference>
<dbReference type="InterPro" id="IPR027417">
    <property type="entry name" value="P-loop_NTPase"/>
</dbReference>
<feature type="domain" description="ABC transporter" evidence="12">
    <location>
        <begin position="1042"/>
        <end position="1281"/>
    </location>
</feature>
<evidence type="ECO:0000256" key="7">
    <source>
        <dbReference type="ARBA" id="ARBA00022989"/>
    </source>
</evidence>
<feature type="transmembrane region" description="Helical" evidence="10">
    <location>
        <begin position="761"/>
        <end position="784"/>
    </location>
</feature>
<evidence type="ECO:0000259" key="12">
    <source>
        <dbReference type="PROSITE" id="PS50893"/>
    </source>
</evidence>
<evidence type="ECO:0000313" key="15">
    <source>
        <dbReference type="Proteomes" id="UP000604046"/>
    </source>
</evidence>